<keyword evidence="2" id="KW-0812">Transmembrane</keyword>
<evidence type="ECO:0000256" key="1">
    <source>
        <dbReference type="ARBA" id="ARBA00004141"/>
    </source>
</evidence>
<evidence type="ECO:0000313" key="5">
    <source>
        <dbReference type="EMBL" id="CAD7416915.1"/>
    </source>
</evidence>
<sequence length="59" mass="7193">MCGFVLYDTQLIIEKRRNGDKDFVTHSVDLFVDLIGIFRRLVIILTQREQRREERNRRN</sequence>
<keyword evidence="3" id="KW-1133">Transmembrane helix</keyword>
<dbReference type="AlphaFoldDB" id="A0A7R9DNW5"/>
<accession>A0A7R9DNW5</accession>
<comment type="subcellular location">
    <subcellularLocation>
        <location evidence="1">Membrane</location>
        <topology evidence="1">Multi-pass membrane protein</topology>
    </subcellularLocation>
</comment>
<dbReference type="InterPro" id="IPR006214">
    <property type="entry name" value="Bax_inhibitor_1-related"/>
</dbReference>
<evidence type="ECO:0000256" key="4">
    <source>
        <dbReference type="ARBA" id="ARBA00023136"/>
    </source>
</evidence>
<organism evidence="5">
    <name type="scientific">Timema cristinae</name>
    <name type="common">Walking stick</name>
    <dbReference type="NCBI Taxonomy" id="61476"/>
    <lineage>
        <taxon>Eukaryota</taxon>
        <taxon>Metazoa</taxon>
        <taxon>Ecdysozoa</taxon>
        <taxon>Arthropoda</taxon>
        <taxon>Hexapoda</taxon>
        <taxon>Insecta</taxon>
        <taxon>Pterygota</taxon>
        <taxon>Neoptera</taxon>
        <taxon>Polyneoptera</taxon>
        <taxon>Phasmatodea</taxon>
        <taxon>Timematodea</taxon>
        <taxon>Timematoidea</taxon>
        <taxon>Timematidae</taxon>
        <taxon>Timema</taxon>
    </lineage>
</organism>
<evidence type="ECO:0000256" key="2">
    <source>
        <dbReference type="ARBA" id="ARBA00022692"/>
    </source>
</evidence>
<dbReference type="Pfam" id="PF01027">
    <property type="entry name" value="Bax1-I"/>
    <property type="match status" value="1"/>
</dbReference>
<dbReference type="EMBL" id="OC329248">
    <property type="protein sequence ID" value="CAD7416915.1"/>
    <property type="molecule type" value="Genomic_DNA"/>
</dbReference>
<keyword evidence="4" id="KW-0472">Membrane</keyword>
<dbReference type="GO" id="GO:0016020">
    <property type="term" value="C:membrane"/>
    <property type="evidence" value="ECO:0007669"/>
    <property type="project" value="UniProtKB-SubCell"/>
</dbReference>
<evidence type="ECO:0000256" key="3">
    <source>
        <dbReference type="ARBA" id="ARBA00022989"/>
    </source>
</evidence>
<protein>
    <submittedName>
        <fullName evidence="5">Uncharacterized protein</fullName>
    </submittedName>
</protein>
<proteinExistence type="predicted"/>
<name>A0A7R9DNW5_TIMCR</name>
<gene>
    <name evidence="5" type="ORF">TCEB3V08_LOCUS12836</name>
</gene>
<reference evidence="5" key="1">
    <citation type="submission" date="2020-11" db="EMBL/GenBank/DDBJ databases">
        <authorList>
            <person name="Tran Van P."/>
        </authorList>
    </citation>
    <scope>NUCLEOTIDE SEQUENCE</scope>
</reference>